<sequence length="102" mass="11882">MRTIQRRKNWIARLVVPAVLLACLGYFSTHAQDGQYGLAATAELKSQLEARVEARYALTRRREHLEQRVRLLEDGTLERDMLDERVRQSLNFLSADEITILR</sequence>
<keyword evidence="2" id="KW-1185">Reference proteome</keyword>
<evidence type="ECO:0000313" key="1">
    <source>
        <dbReference type="EMBL" id="WAJ30896.1"/>
    </source>
</evidence>
<proteinExistence type="predicted"/>
<name>A0ACD4NW38_9HYPH</name>
<gene>
    <name evidence="1" type="ORF">OXU80_12110</name>
</gene>
<protein>
    <submittedName>
        <fullName evidence="1">Septum formation initiator family protein</fullName>
    </submittedName>
</protein>
<evidence type="ECO:0000313" key="2">
    <source>
        <dbReference type="Proteomes" id="UP001163223"/>
    </source>
</evidence>
<accession>A0ACD4NW38</accession>
<dbReference type="Proteomes" id="UP001163223">
    <property type="component" value="Chromosome"/>
</dbReference>
<reference evidence="1" key="1">
    <citation type="submission" date="2022-11" db="EMBL/GenBank/DDBJ databases">
        <title>beta-Carotene-producing bacterium, Jeongeuplla avenae sp. nov., alleviates the salt stress of Arabidopsis seedlings.</title>
        <authorList>
            <person name="Jiang L."/>
            <person name="Lee J."/>
        </authorList>
    </citation>
    <scope>NUCLEOTIDE SEQUENCE</scope>
    <source>
        <strain evidence="1">DY_R2A_6</strain>
    </source>
</reference>
<dbReference type="EMBL" id="CP113520">
    <property type="protein sequence ID" value="WAJ30896.1"/>
    <property type="molecule type" value="Genomic_DNA"/>
</dbReference>
<organism evidence="1 2">
    <name type="scientific">Antarcticirhabdus aurantiaca</name>
    <dbReference type="NCBI Taxonomy" id="2606717"/>
    <lineage>
        <taxon>Bacteria</taxon>
        <taxon>Pseudomonadati</taxon>
        <taxon>Pseudomonadota</taxon>
        <taxon>Alphaproteobacteria</taxon>
        <taxon>Hyphomicrobiales</taxon>
        <taxon>Aurantimonadaceae</taxon>
        <taxon>Antarcticirhabdus</taxon>
    </lineage>
</organism>